<keyword evidence="2" id="KW-1185">Reference proteome</keyword>
<evidence type="ECO:0000313" key="1">
    <source>
        <dbReference type="EMBL" id="MCV3217570.1"/>
    </source>
</evidence>
<comment type="caution">
    <text evidence="1">The sequence shown here is derived from an EMBL/GenBank/DDBJ whole genome shotgun (WGS) entry which is preliminary data.</text>
</comment>
<evidence type="ECO:0000313" key="2">
    <source>
        <dbReference type="Proteomes" id="UP001526143"/>
    </source>
</evidence>
<proteinExistence type="predicted"/>
<sequence>MGSGNKEAIAALLQLLQSNNLDEDTHREVASSLGKIDPG</sequence>
<name>A0ABT3B8L1_9CYAN</name>
<dbReference type="Proteomes" id="UP001526143">
    <property type="component" value="Unassembled WGS sequence"/>
</dbReference>
<accession>A0ABT3B8L1</accession>
<organism evidence="1 2">
    <name type="scientific">Plectonema radiosum NIES-515</name>
    <dbReference type="NCBI Taxonomy" id="2986073"/>
    <lineage>
        <taxon>Bacteria</taxon>
        <taxon>Bacillati</taxon>
        <taxon>Cyanobacteriota</taxon>
        <taxon>Cyanophyceae</taxon>
        <taxon>Oscillatoriophycideae</taxon>
        <taxon>Oscillatoriales</taxon>
        <taxon>Microcoleaceae</taxon>
        <taxon>Plectonema</taxon>
    </lineage>
</organism>
<gene>
    <name evidence="1" type="ORF">OGM63_29360</name>
</gene>
<dbReference type="EMBL" id="JAOWRF010000416">
    <property type="protein sequence ID" value="MCV3217570.1"/>
    <property type="molecule type" value="Genomic_DNA"/>
</dbReference>
<reference evidence="1 2" key="1">
    <citation type="submission" date="2022-10" db="EMBL/GenBank/DDBJ databases">
        <title>Identification of biosynthetic pathway for the production of the potent trypsin inhibitor radiosumin.</title>
        <authorList>
            <person name="Fewer D.P."/>
            <person name="Delbaje E."/>
            <person name="Ouyang X."/>
            <person name="Agostino P.D."/>
            <person name="Wahlsten M."/>
            <person name="Jokela J."/>
            <person name="Permi P."/>
            <person name="Haapaniemi E."/>
            <person name="Koistinen H."/>
        </authorList>
    </citation>
    <scope>NUCLEOTIDE SEQUENCE [LARGE SCALE GENOMIC DNA]</scope>
    <source>
        <strain evidence="1 2">NIES-515</strain>
    </source>
</reference>
<protein>
    <submittedName>
        <fullName evidence="1">Uncharacterized protein</fullName>
    </submittedName>
</protein>